<dbReference type="KEGG" id="sclf:BB341_09275"/>
<dbReference type="PANTHER" id="PTHR48219">
    <property type="entry name" value="VACUOLAR PROTEIN SORTING-ASSOCIATED PROTEIN 62-RELATED"/>
    <property type="match status" value="1"/>
</dbReference>
<dbReference type="AlphaFoldDB" id="E2Q428"/>
<dbReference type="InterPro" id="IPR009291">
    <property type="entry name" value="Vps62"/>
</dbReference>
<name>E2Q428_STRCL</name>
<sequence>MALKVGNARTYGAITIAPTATYWNIWNDRGSRAHSDVSIFEPRVKPFFADIGQKGFTLGHVARRSHDDINGKSATVMPLYVSVHPPELFAPPVRWDLVWTDRGSGAHSDASIWRPVPPPGYVALGDVCVRGYNAPSLPDYRCVKNGDVRGHTYVREATIGGCIWNDRGTGSGSSVSLWSITPPNYPPDNVERLILGVDTFVANSNHDKPTRTVYVLDLPAQVTQQNPPSVPVMKSPGMPQPREFGKVTDHTVIVPCSVVKDVGLTAGQQVDQTPFYTLERRVSYYCQMHYDNTTGPVQQTNEQTVTTGVSKTKSEEFSTRTSIGISRTAGISMQGMEASQTLNFSIEFGYSVRYDNTQFEENSNKWSLSVPPKTAASLWSPRHEIIALRDDGTAVGGQGGISFDVESRVYVQYTPPGSAAAAPPSGEATQQSDISRHVIAGDPNPFGTIAKR</sequence>
<dbReference type="SUPFAM" id="SSF56973">
    <property type="entry name" value="Aerolisin/ETX pore-forming domain"/>
    <property type="match status" value="1"/>
</dbReference>
<feature type="region of interest" description="Disordered" evidence="1">
    <location>
        <begin position="415"/>
        <end position="452"/>
    </location>
</feature>
<evidence type="ECO:0000313" key="3">
    <source>
        <dbReference type="Proteomes" id="UP000002357"/>
    </source>
</evidence>
<accession>E2Q428</accession>
<dbReference type="PANTHER" id="PTHR48219:SF2">
    <property type="entry name" value="VACUOLAR PROTEIN SORTING-ASSOCIATED PROTEIN 62"/>
    <property type="match status" value="1"/>
</dbReference>
<reference evidence="2 3" key="1">
    <citation type="journal article" date="2010" name="Genome Biol. Evol.">
        <title>The sequence of a 1.8-mb bacterial linear plasmid reveals a rich evolutionary reservoir of secondary metabolic pathways.</title>
        <authorList>
            <person name="Medema M.H."/>
            <person name="Trefzer A."/>
            <person name="Kovalchuk A."/>
            <person name="van den Berg M."/>
            <person name="Mueller U."/>
            <person name="Heijne W."/>
            <person name="Wu L."/>
            <person name="Alam M.T."/>
            <person name="Ronning C.M."/>
            <person name="Nierman W.C."/>
            <person name="Bovenberg R.A.L."/>
            <person name="Breitling R."/>
            <person name="Takano E."/>
        </authorList>
    </citation>
    <scope>NUCLEOTIDE SEQUENCE [LARGE SCALE GENOMIC DNA]</scope>
    <source>
        <strain evidence="3">ATCC 27064 / DSM 738 / JCM 4710 / NBRC 13307 / NCIMB 12785 / NRRL 3585 / VKM Ac-602</strain>
    </source>
</reference>
<gene>
    <name evidence="2" type="ORF">SCLAV_3892</name>
</gene>
<dbReference type="RefSeq" id="WP_003961652.1">
    <property type="nucleotide sequence ID" value="NZ_CM000913.1"/>
</dbReference>
<dbReference type="GeneID" id="93729614"/>
<dbReference type="eggNOG" id="ENOG50332N4">
    <property type="taxonomic scope" value="Bacteria"/>
</dbReference>
<dbReference type="Pfam" id="PF06101">
    <property type="entry name" value="Vps62"/>
    <property type="match status" value="1"/>
</dbReference>
<proteinExistence type="predicted"/>
<feature type="compositionally biased region" description="Low complexity" evidence="1">
    <location>
        <begin position="415"/>
        <end position="426"/>
    </location>
</feature>
<evidence type="ECO:0000313" key="2">
    <source>
        <dbReference type="EMBL" id="EFG08966.1"/>
    </source>
</evidence>
<dbReference type="STRING" id="1901.BB341_09275"/>
<dbReference type="Proteomes" id="UP000002357">
    <property type="component" value="Chromosome"/>
</dbReference>
<dbReference type="EMBL" id="CM000913">
    <property type="protein sequence ID" value="EFG08966.1"/>
    <property type="molecule type" value="Genomic_DNA"/>
</dbReference>
<organism evidence="2 3">
    <name type="scientific">Streptomyces clavuligerus</name>
    <dbReference type="NCBI Taxonomy" id="1901"/>
    <lineage>
        <taxon>Bacteria</taxon>
        <taxon>Bacillati</taxon>
        <taxon>Actinomycetota</taxon>
        <taxon>Actinomycetes</taxon>
        <taxon>Kitasatosporales</taxon>
        <taxon>Streptomycetaceae</taxon>
        <taxon>Streptomyces</taxon>
    </lineage>
</organism>
<dbReference type="OrthoDB" id="1495469at2"/>
<protein>
    <submittedName>
        <fullName evidence="2">DUF946 domain-containing protein</fullName>
    </submittedName>
</protein>
<keyword evidence="3" id="KW-1185">Reference proteome</keyword>
<evidence type="ECO:0000256" key="1">
    <source>
        <dbReference type="SAM" id="MobiDB-lite"/>
    </source>
</evidence>